<gene>
    <name evidence="2" type="ORF">B0F90DRAFT_1771157</name>
</gene>
<keyword evidence="1" id="KW-1133">Transmembrane helix</keyword>
<evidence type="ECO:0000313" key="2">
    <source>
        <dbReference type="EMBL" id="KAI0292234.1"/>
    </source>
</evidence>
<evidence type="ECO:0000256" key="1">
    <source>
        <dbReference type="SAM" id="Phobius"/>
    </source>
</evidence>
<keyword evidence="1" id="KW-0472">Membrane</keyword>
<keyword evidence="1" id="KW-0812">Transmembrane</keyword>
<keyword evidence="3" id="KW-1185">Reference proteome</keyword>
<dbReference type="EMBL" id="WTXG01000127">
    <property type="protein sequence ID" value="KAI0292234.1"/>
    <property type="molecule type" value="Genomic_DNA"/>
</dbReference>
<feature type="non-terminal residue" evidence="2">
    <location>
        <position position="1"/>
    </location>
</feature>
<organism evidence="2 3">
    <name type="scientific">Multifurca ochricompacta</name>
    <dbReference type="NCBI Taxonomy" id="376703"/>
    <lineage>
        <taxon>Eukaryota</taxon>
        <taxon>Fungi</taxon>
        <taxon>Dikarya</taxon>
        <taxon>Basidiomycota</taxon>
        <taxon>Agaricomycotina</taxon>
        <taxon>Agaricomycetes</taxon>
        <taxon>Russulales</taxon>
        <taxon>Russulaceae</taxon>
        <taxon>Multifurca</taxon>
    </lineage>
</organism>
<sequence length="93" mass="10528">TQAWAGNVQLTATGVLVFAGVGGYFFQGVMMMVDDGGREGRRGRSCKNVRHVRTRDEVHKECLMGGMVWMLCRQYIYHMASIDLICGWWVRGI</sequence>
<dbReference type="Proteomes" id="UP001203297">
    <property type="component" value="Unassembled WGS sequence"/>
</dbReference>
<feature type="transmembrane region" description="Helical" evidence="1">
    <location>
        <begin position="12"/>
        <end position="33"/>
    </location>
</feature>
<evidence type="ECO:0000313" key="3">
    <source>
        <dbReference type="Proteomes" id="UP001203297"/>
    </source>
</evidence>
<feature type="non-terminal residue" evidence="2">
    <location>
        <position position="93"/>
    </location>
</feature>
<proteinExistence type="predicted"/>
<dbReference type="AlphaFoldDB" id="A0AAD4QIB3"/>
<comment type="caution">
    <text evidence="2">The sequence shown here is derived from an EMBL/GenBank/DDBJ whole genome shotgun (WGS) entry which is preliminary data.</text>
</comment>
<accession>A0AAD4QIB3</accession>
<name>A0AAD4QIB3_9AGAM</name>
<reference evidence="2" key="1">
    <citation type="journal article" date="2022" name="New Phytol.">
        <title>Evolutionary transition to the ectomycorrhizal habit in the genomes of a hyperdiverse lineage of mushroom-forming fungi.</title>
        <authorList>
            <person name="Looney B."/>
            <person name="Miyauchi S."/>
            <person name="Morin E."/>
            <person name="Drula E."/>
            <person name="Courty P.E."/>
            <person name="Kohler A."/>
            <person name="Kuo A."/>
            <person name="LaButti K."/>
            <person name="Pangilinan J."/>
            <person name="Lipzen A."/>
            <person name="Riley R."/>
            <person name="Andreopoulos W."/>
            <person name="He G."/>
            <person name="Johnson J."/>
            <person name="Nolan M."/>
            <person name="Tritt A."/>
            <person name="Barry K.W."/>
            <person name="Grigoriev I.V."/>
            <person name="Nagy L.G."/>
            <person name="Hibbett D."/>
            <person name="Henrissat B."/>
            <person name="Matheny P.B."/>
            <person name="Labbe J."/>
            <person name="Martin F.M."/>
        </authorList>
    </citation>
    <scope>NUCLEOTIDE SEQUENCE</scope>
    <source>
        <strain evidence="2">BPL690</strain>
    </source>
</reference>
<protein>
    <submittedName>
        <fullName evidence="2">Uncharacterized protein</fullName>
    </submittedName>
</protein>